<protein>
    <submittedName>
        <fullName evidence="1">CACTA en-spm transposon protein</fullName>
    </submittedName>
</protein>
<comment type="caution">
    <text evidence="1">The sequence shown here is derived from an EMBL/GenBank/DDBJ whole genome shotgun (WGS) entry which is preliminary data.</text>
</comment>
<reference evidence="3 4" key="1">
    <citation type="submission" date="2019-08" db="EMBL/GenBank/DDBJ databases">
        <title>Draft genome sequences of two oriental melons (Cucumis melo L. var makuwa).</title>
        <authorList>
            <person name="Kwon S.-Y."/>
        </authorList>
    </citation>
    <scope>NUCLEOTIDE SEQUENCE [LARGE SCALE GENOMIC DNA]</scope>
    <source>
        <strain evidence="4">cv. Chang Bougi</strain>
        <strain evidence="3">cv. SW 3</strain>
        <tissue evidence="1">Leaf</tissue>
    </source>
</reference>
<organism evidence="1 3">
    <name type="scientific">Cucumis melo var. makuwa</name>
    <name type="common">Oriental melon</name>
    <dbReference type="NCBI Taxonomy" id="1194695"/>
    <lineage>
        <taxon>Eukaryota</taxon>
        <taxon>Viridiplantae</taxon>
        <taxon>Streptophyta</taxon>
        <taxon>Embryophyta</taxon>
        <taxon>Tracheophyta</taxon>
        <taxon>Spermatophyta</taxon>
        <taxon>Magnoliopsida</taxon>
        <taxon>eudicotyledons</taxon>
        <taxon>Gunneridae</taxon>
        <taxon>Pentapetalae</taxon>
        <taxon>rosids</taxon>
        <taxon>fabids</taxon>
        <taxon>Cucurbitales</taxon>
        <taxon>Cucurbitaceae</taxon>
        <taxon>Benincaseae</taxon>
        <taxon>Cucumis</taxon>
    </lineage>
</organism>
<dbReference type="Proteomes" id="UP000321393">
    <property type="component" value="Unassembled WGS sequence"/>
</dbReference>
<evidence type="ECO:0000313" key="1">
    <source>
        <dbReference type="EMBL" id="KAA0041912.1"/>
    </source>
</evidence>
<name>A0A5A7TEQ7_CUCMM</name>
<accession>A0A5A7TEQ7</accession>
<sequence>MSEMMIPFHRTSFIISLIFSESLKQKVRSLGVSSLRTLSQEEKRFHWYILNNVDEILEYRKYIACKYNMYALTYLHVNNKRIWDVPEVDDVENEQLNVLKIVVDHRVDEHIKDKTLYRTGVDPIIVERPVVRHVTDDFIDDRVEQLLHQSRTSDKPRTMLSFPSGFDETDAMFLEFVEDLNNHAGGSSLMGKNLGELNGMKRAQSRLLELKYYVHANGRISMLIVPDVEKPILPHAIRFSQAIGVCVRNTFSVRCLKWTDIESNSRTPIPAYPDGSQPFSRDEICETMLGRRLGYSKGLGWGPKSKSCKPTSGTGVSTSWSQSMVELQLRVELDETKRAIEE</sequence>
<proteinExistence type="predicted"/>
<dbReference type="EMBL" id="SSTE01016227">
    <property type="protein sequence ID" value="KAA0041912.1"/>
    <property type="molecule type" value="Genomic_DNA"/>
</dbReference>
<evidence type="ECO:0000313" key="3">
    <source>
        <dbReference type="Proteomes" id="UP000321393"/>
    </source>
</evidence>
<gene>
    <name evidence="2" type="ORF">E5676_scaffold306G001060</name>
    <name evidence="1" type="ORF">E6C27_scaffold67G003200</name>
</gene>
<dbReference type="AlphaFoldDB" id="A0A5A7TEQ7"/>
<evidence type="ECO:0000313" key="2">
    <source>
        <dbReference type="EMBL" id="TYK17844.1"/>
    </source>
</evidence>
<evidence type="ECO:0000313" key="4">
    <source>
        <dbReference type="Proteomes" id="UP000321947"/>
    </source>
</evidence>
<dbReference type="EMBL" id="SSTD01007940">
    <property type="protein sequence ID" value="TYK17844.1"/>
    <property type="molecule type" value="Genomic_DNA"/>
</dbReference>
<dbReference type="Proteomes" id="UP000321947">
    <property type="component" value="Unassembled WGS sequence"/>
</dbReference>